<organism evidence="2 3">
    <name type="scientific">Sinobacterium caligoides</name>
    <dbReference type="NCBI Taxonomy" id="933926"/>
    <lineage>
        <taxon>Bacteria</taxon>
        <taxon>Pseudomonadati</taxon>
        <taxon>Pseudomonadota</taxon>
        <taxon>Gammaproteobacteria</taxon>
        <taxon>Cellvibrionales</taxon>
        <taxon>Spongiibacteraceae</taxon>
        <taxon>Sinobacterium</taxon>
    </lineage>
</organism>
<protein>
    <submittedName>
        <fullName evidence="2">Uncharacterized protein</fullName>
    </submittedName>
</protein>
<proteinExistence type="predicted"/>
<gene>
    <name evidence="2" type="ORF">EDC56_0863</name>
</gene>
<keyword evidence="1" id="KW-0472">Membrane</keyword>
<reference evidence="2 3" key="1">
    <citation type="submission" date="2018-11" db="EMBL/GenBank/DDBJ databases">
        <title>Genomic Encyclopedia of Type Strains, Phase IV (KMG-IV): sequencing the most valuable type-strain genomes for metagenomic binning, comparative biology and taxonomic classification.</title>
        <authorList>
            <person name="Goeker M."/>
        </authorList>
    </citation>
    <scope>NUCLEOTIDE SEQUENCE [LARGE SCALE GENOMIC DNA]</scope>
    <source>
        <strain evidence="2 3">DSM 100316</strain>
    </source>
</reference>
<keyword evidence="3" id="KW-1185">Reference proteome</keyword>
<sequence length="196" mass="22047">MGLFILRLDLLFCATVVALLALPSLLLGYFFGTQAAVVFIVSLSFMLLALFFMAPVFTRREAERRQQWQQRCEQLLADPAALAIIDFEVVFDSARQHGAEYRGDELSPGEVLDSKQRRYGVVLEAWLDQHTGMQITYWSAQQEYQAMALGDAERAEPGQLIRVDYIAHCPQQQTQELVVAIALEVRQAPPSPSSIL</sequence>
<evidence type="ECO:0000256" key="1">
    <source>
        <dbReference type="SAM" id="Phobius"/>
    </source>
</evidence>
<dbReference type="EMBL" id="RKHR01000003">
    <property type="protein sequence ID" value="ROS05333.1"/>
    <property type="molecule type" value="Genomic_DNA"/>
</dbReference>
<evidence type="ECO:0000313" key="3">
    <source>
        <dbReference type="Proteomes" id="UP000275394"/>
    </source>
</evidence>
<feature type="transmembrane region" description="Helical" evidence="1">
    <location>
        <begin position="12"/>
        <end position="31"/>
    </location>
</feature>
<accession>A0A3N2DZN5</accession>
<evidence type="ECO:0000313" key="2">
    <source>
        <dbReference type="EMBL" id="ROS05333.1"/>
    </source>
</evidence>
<keyword evidence="1" id="KW-0812">Transmembrane</keyword>
<feature type="transmembrane region" description="Helical" evidence="1">
    <location>
        <begin position="37"/>
        <end position="57"/>
    </location>
</feature>
<name>A0A3N2DZN5_9GAMM</name>
<keyword evidence="1" id="KW-1133">Transmembrane helix</keyword>
<comment type="caution">
    <text evidence="2">The sequence shown here is derived from an EMBL/GenBank/DDBJ whole genome shotgun (WGS) entry which is preliminary data.</text>
</comment>
<dbReference type="Proteomes" id="UP000275394">
    <property type="component" value="Unassembled WGS sequence"/>
</dbReference>
<dbReference type="AlphaFoldDB" id="A0A3N2DZN5"/>